<evidence type="ECO:0000313" key="3">
    <source>
        <dbReference type="Proteomes" id="UP001154420"/>
    </source>
</evidence>
<dbReference type="AlphaFoldDB" id="A0A9X5GTW9"/>
<protein>
    <recommendedName>
        <fullName evidence="1">Nucleotide modification associated domain-containing protein</fullName>
    </recommendedName>
</protein>
<gene>
    <name evidence="2" type="ORF">D5281_12800</name>
</gene>
<evidence type="ECO:0000259" key="1">
    <source>
        <dbReference type="Pfam" id="PF18754"/>
    </source>
</evidence>
<dbReference type="Proteomes" id="UP001154420">
    <property type="component" value="Unassembled WGS sequence"/>
</dbReference>
<name>A0A9X5GTW9_9FIRM</name>
<sequence length="270" mass="30668">MKVILSRKGMDSTSGGMASPILPDGTLLSLPIPDNTVGTAYKDLCYKGQSLEEIISQLCPKFDFGKSQTCHLDPDIYEDIEGRTATDEWKPAFGQHGVSAVHLDKLGVGVGDIFLFYGMFQKTMVQPNKTLCFDRNAPIVHIIYGYMKVGEVLREKQEIKSRYFWHPHSINCNRPNNRLYLPDTYSTFQYDDSLILTKRGQDNRRLWALPAFFGEDGISISWQGDNRPILKDGYAELNSACRGQEFVVTASTPKQERNLCDWVDRLIQNR</sequence>
<feature type="domain" description="Nucleotide modification associated" evidence="1">
    <location>
        <begin position="2"/>
        <end position="248"/>
    </location>
</feature>
<evidence type="ECO:0000313" key="2">
    <source>
        <dbReference type="EMBL" id="NBJ93447.1"/>
    </source>
</evidence>
<proteinExistence type="predicted"/>
<accession>A0A9X5GTW9</accession>
<dbReference type="Pfam" id="PF18754">
    <property type="entry name" value="Nmad3"/>
    <property type="match status" value="1"/>
</dbReference>
<dbReference type="InterPro" id="IPR041135">
    <property type="entry name" value="Nmad3"/>
</dbReference>
<reference evidence="2" key="1">
    <citation type="submission" date="2018-09" db="EMBL/GenBank/DDBJ databases">
        <title>Murine metabolic-syndrome-specific gut microbial biobank.</title>
        <authorList>
            <person name="Liu C."/>
        </authorList>
    </citation>
    <scope>NUCLEOTIDE SEQUENCE</scope>
    <source>
        <strain evidence="2">D42-62</strain>
    </source>
</reference>
<keyword evidence="3" id="KW-1185">Reference proteome</keyword>
<dbReference type="OrthoDB" id="9772090at2"/>
<dbReference type="EMBL" id="QZDT01000019">
    <property type="protein sequence ID" value="NBJ93447.1"/>
    <property type="molecule type" value="Genomic_DNA"/>
</dbReference>
<comment type="caution">
    <text evidence="2">The sequence shown here is derived from an EMBL/GenBank/DDBJ whole genome shotgun (WGS) entry which is preliminary data.</text>
</comment>
<organism evidence="2 3">
    <name type="scientific">Parablautia muri</name>
    <dbReference type="NCBI Taxonomy" id="2320879"/>
    <lineage>
        <taxon>Bacteria</taxon>
        <taxon>Bacillati</taxon>
        <taxon>Bacillota</taxon>
        <taxon>Clostridia</taxon>
        <taxon>Lachnospirales</taxon>
        <taxon>Lachnospiraceae</taxon>
        <taxon>Parablautia</taxon>
    </lineage>
</organism>
<dbReference type="RefSeq" id="WP_160560516.1">
    <property type="nucleotide sequence ID" value="NZ_QZDT01000019.1"/>
</dbReference>